<evidence type="ECO:0000256" key="1">
    <source>
        <dbReference type="ARBA" id="ARBA00004141"/>
    </source>
</evidence>
<gene>
    <name evidence="15" type="ORF">BXYJ_LOCUS15060</name>
</gene>
<dbReference type="Pfam" id="PF07885">
    <property type="entry name" value="Ion_trans_2"/>
    <property type="match status" value="2"/>
</dbReference>
<evidence type="ECO:0000313" key="16">
    <source>
        <dbReference type="EMBL" id="CAG9131082.1"/>
    </source>
</evidence>
<keyword evidence="11 12" id="KW-0407">Ion channel</keyword>
<dbReference type="Proteomes" id="UP000095284">
    <property type="component" value="Unplaced"/>
</dbReference>
<feature type="transmembrane region" description="Helical" evidence="13">
    <location>
        <begin position="134"/>
        <end position="152"/>
    </location>
</feature>
<evidence type="ECO:0000259" key="14">
    <source>
        <dbReference type="Pfam" id="PF07885"/>
    </source>
</evidence>
<feature type="domain" description="Potassium channel" evidence="14">
    <location>
        <begin position="205"/>
        <end position="279"/>
    </location>
</feature>
<evidence type="ECO:0000256" key="6">
    <source>
        <dbReference type="ARBA" id="ARBA00022826"/>
    </source>
</evidence>
<evidence type="ECO:0000256" key="9">
    <source>
        <dbReference type="ARBA" id="ARBA00023065"/>
    </source>
</evidence>
<protein>
    <submittedName>
        <fullName evidence="15">(pine wood nematode) hypothetical protein</fullName>
    </submittedName>
</protein>
<keyword evidence="6" id="KW-0631">Potassium channel</keyword>
<keyword evidence="9 12" id="KW-0406">Ion transport</keyword>
<keyword evidence="5 12" id="KW-0812">Transmembrane</keyword>
<dbReference type="GO" id="GO:0005886">
    <property type="term" value="C:plasma membrane"/>
    <property type="evidence" value="ECO:0007669"/>
    <property type="project" value="TreeGrafter"/>
</dbReference>
<evidence type="ECO:0000256" key="4">
    <source>
        <dbReference type="ARBA" id="ARBA00022538"/>
    </source>
</evidence>
<evidence type="ECO:0000256" key="13">
    <source>
        <dbReference type="SAM" id="Phobius"/>
    </source>
</evidence>
<feature type="transmembrane region" description="Helical" evidence="13">
    <location>
        <begin position="24"/>
        <end position="45"/>
    </location>
</feature>
<dbReference type="GO" id="GO:0030322">
    <property type="term" value="P:stabilization of membrane potential"/>
    <property type="evidence" value="ECO:0007669"/>
    <property type="project" value="TreeGrafter"/>
</dbReference>
<keyword evidence="4" id="KW-0633">Potassium transport</keyword>
<feature type="transmembrane region" description="Helical" evidence="13">
    <location>
        <begin position="196"/>
        <end position="217"/>
    </location>
</feature>
<feature type="domain" description="Potassium channel" evidence="14">
    <location>
        <begin position="101"/>
        <end position="158"/>
    </location>
</feature>
<dbReference type="PRINTS" id="PR01095">
    <property type="entry name" value="TASKCHANNEL"/>
</dbReference>
<feature type="transmembrane region" description="Helical" evidence="13">
    <location>
        <begin position="252"/>
        <end position="271"/>
    </location>
</feature>
<organism evidence="17 19">
    <name type="scientific">Bursaphelenchus xylophilus</name>
    <name type="common">Pinewood nematode worm</name>
    <name type="synonym">Aphelenchoides xylophilus</name>
    <dbReference type="NCBI Taxonomy" id="6326"/>
    <lineage>
        <taxon>Eukaryota</taxon>
        <taxon>Metazoa</taxon>
        <taxon>Ecdysozoa</taxon>
        <taxon>Nematoda</taxon>
        <taxon>Chromadorea</taxon>
        <taxon>Rhabditida</taxon>
        <taxon>Tylenchina</taxon>
        <taxon>Tylenchomorpha</taxon>
        <taxon>Aphelenchoidea</taxon>
        <taxon>Aphelenchoididae</taxon>
        <taxon>Bursaphelenchus</taxon>
    </lineage>
</organism>
<evidence type="ECO:0000313" key="19">
    <source>
        <dbReference type="WBParaSite" id="BXY_0334600.1"/>
    </source>
</evidence>
<dbReference type="GO" id="GO:0022841">
    <property type="term" value="F:potassium ion leak channel activity"/>
    <property type="evidence" value="ECO:0007669"/>
    <property type="project" value="TreeGrafter"/>
</dbReference>
<accession>A0A1I7RRJ9</accession>
<dbReference type="EMBL" id="CAJFCV020000006">
    <property type="protein sequence ID" value="CAG9131082.1"/>
    <property type="molecule type" value="Genomic_DNA"/>
</dbReference>
<evidence type="ECO:0000256" key="7">
    <source>
        <dbReference type="ARBA" id="ARBA00022958"/>
    </source>
</evidence>
<proteinExistence type="inferred from homology"/>
<keyword evidence="18" id="KW-1185">Reference proteome</keyword>
<feature type="transmembrane region" description="Helical" evidence="13">
    <location>
        <begin position="104"/>
        <end position="122"/>
    </location>
</feature>
<evidence type="ECO:0000313" key="15">
    <source>
        <dbReference type="EMBL" id="CAD5234969.1"/>
    </source>
</evidence>
<dbReference type="SMR" id="A0A1I7RRJ9"/>
<dbReference type="Proteomes" id="UP000582659">
    <property type="component" value="Unassembled WGS sequence"/>
</dbReference>
<dbReference type="Proteomes" id="UP000659654">
    <property type="component" value="Unassembled WGS sequence"/>
</dbReference>
<keyword evidence="10 13" id="KW-0472">Membrane</keyword>
<evidence type="ECO:0000256" key="12">
    <source>
        <dbReference type="RuleBase" id="RU003857"/>
    </source>
</evidence>
<evidence type="ECO:0000256" key="11">
    <source>
        <dbReference type="ARBA" id="ARBA00023303"/>
    </source>
</evidence>
<evidence type="ECO:0000256" key="3">
    <source>
        <dbReference type="ARBA" id="ARBA00022448"/>
    </source>
</evidence>
<reference evidence="19" key="1">
    <citation type="submission" date="2016-11" db="UniProtKB">
        <authorList>
            <consortium name="WormBaseParasite"/>
        </authorList>
    </citation>
    <scope>IDENTIFICATION</scope>
</reference>
<name>A0A1I7RRJ9_BURXY</name>
<evidence type="ECO:0000256" key="10">
    <source>
        <dbReference type="ARBA" id="ARBA00023136"/>
    </source>
</evidence>
<dbReference type="PRINTS" id="PR01333">
    <property type="entry name" value="2POREKCHANEL"/>
</dbReference>
<evidence type="ECO:0000256" key="8">
    <source>
        <dbReference type="ARBA" id="ARBA00022989"/>
    </source>
</evidence>
<evidence type="ECO:0000256" key="5">
    <source>
        <dbReference type="ARBA" id="ARBA00022692"/>
    </source>
</evidence>
<dbReference type="Gene3D" id="1.10.287.70">
    <property type="match status" value="1"/>
</dbReference>
<dbReference type="eggNOG" id="KOG1418">
    <property type="taxonomic scope" value="Eukaryota"/>
</dbReference>
<dbReference type="OrthoDB" id="297496at2759"/>
<comment type="similarity">
    <text evidence="2 12">Belongs to the two pore domain potassium channel (TC 1.A.1.8) family.</text>
</comment>
<dbReference type="InterPro" id="IPR013099">
    <property type="entry name" value="K_chnl_dom"/>
</dbReference>
<evidence type="ECO:0000313" key="17">
    <source>
        <dbReference type="Proteomes" id="UP000095284"/>
    </source>
</evidence>
<evidence type="ECO:0000256" key="2">
    <source>
        <dbReference type="ARBA" id="ARBA00006666"/>
    </source>
</evidence>
<comment type="subcellular location">
    <subcellularLocation>
        <location evidence="1">Membrane</location>
        <topology evidence="1">Multi-pass membrane protein</topology>
    </subcellularLocation>
</comment>
<dbReference type="PANTHER" id="PTHR11003:SF93">
    <property type="entry name" value="POTASSIUM CHANNEL DOMAIN-CONTAINING PROTEIN"/>
    <property type="match status" value="1"/>
</dbReference>
<keyword evidence="3 12" id="KW-0813">Transport</keyword>
<keyword evidence="8 13" id="KW-1133">Transmembrane helix</keyword>
<sequence>MILVLTTILSELIHSPKFKKVKPISLHCGLLVFIFVYAFVGGLIFTQIEISATKARDEALYKEQTECVARKLTLRSASSQVGLNRTTQAIAECFKQEVDVRSQWGVVTGTLYGFGIVTTLGYNRIAPITTTGRLVCVLYGLLGIPVTMIIIANMGQYFNNFATIIKKKIILYQTNRQRRLSAAKMNEDEVPESSTAMVGLALLACFIIYVILGAILLPLLNGEFDFLNGIYHNFICLTAIDFGSLVPTRVEFLPITFMYVCFGLAMTTIAIQVGSEYMKKLHHLGQNLKNVAHTKVWFGGKT</sequence>
<dbReference type="EMBL" id="CAJFDI010000006">
    <property type="protein sequence ID" value="CAD5234969.1"/>
    <property type="molecule type" value="Genomic_DNA"/>
</dbReference>
<dbReference type="WBParaSite" id="BXY_0334600.1">
    <property type="protein sequence ID" value="BXY_0334600.1"/>
    <property type="gene ID" value="BXY_0334600"/>
</dbReference>
<keyword evidence="7" id="KW-0630">Potassium</keyword>
<dbReference type="InterPro" id="IPR003092">
    <property type="entry name" value="2pore_dom_K_chnl_TASK"/>
</dbReference>
<evidence type="ECO:0000313" key="18">
    <source>
        <dbReference type="Proteomes" id="UP000659654"/>
    </source>
</evidence>
<dbReference type="InterPro" id="IPR003280">
    <property type="entry name" value="2pore_dom_K_chnl"/>
</dbReference>
<dbReference type="AlphaFoldDB" id="A0A1I7RRJ9"/>
<dbReference type="PANTHER" id="PTHR11003">
    <property type="entry name" value="POTASSIUM CHANNEL, SUBFAMILY K"/>
    <property type="match status" value="1"/>
</dbReference>
<dbReference type="GO" id="GO:0015271">
    <property type="term" value="F:outward rectifier potassium channel activity"/>
    <property type="evidence" value="ECO:0007669"/>
    <property type="project" value="TreeGrafter"/>
</dbReference>
<reference evidence="16" key="2">
    <citation type="submission" date="2020-08" db="EMBL/GenBank/DDBJ databases">
        <authorList>
            <person name="Kikuchi T."/>
        </authorList>
    </citation>
    <scope>NUCLEOTIDE SEQUENCE</scope>
    <source>
        <strain evidence="15">Ka4C1</strain>
    </source>
</reference>
<dbReference type="SUPFAM" id="SSF81324">
    <property type="entry name" value="Voltage-gated potassium channels"/>
    <property type="match status" value="2"/>
</dbReference>